<evidence type="ECO:0000259" key="1">
    <source>
        <dbReference type="PROSITE" id="PS50208"/>
    </source>
</evidence>
<reference evidence="2 3" key="1">
    <citation type="submission" date="2024-02" db="EMBL/GenBank/DDBJ databases">
        <authorList>
            <person name="Chen Y."/>
            <person name="Shah S."/>
            <person name="Dougan E. K."/>
            <person name="Thang M."/>
            <person name="Chan C."/>
        </authorList>
    </citation>
    <scope>NUCLEOTIDE SEQUENCE [LARGE SCALE GENOMIC DNA]</scope>
</reference>
<proteinExistence type="predicted"/>
<evidence type="ECO:0000313" key="2">
    <source>
        <dbReference type="EMBL" id="CAK9110017.1"/>
    </source>
</evidence>
<name>A0ABP0SCC1_9DINO</name>
<sequence length="334" mass="37125">MPKRLALLLANGAYTIRAPLSRPVAVSTAMAKKLEAMGFVVRFAHDQTLQGMKVATEEWLSDVATAVDSFAEESSDRRFDDEPPLLLLCSFCGHGAAGCFFPVDSKRPCPQEESFSFFEDLLFPLLHVLGLAFEHGTPAWLLPGVRIFMIIESCRRLLKDEHEAYQATKTQVAQKKRHLLPCVQAMRPDLAFGNAMWDQQRLAFLSHLGRLGHGAPELLLALSSESTTASYDVVFLRSIVESIDKPLRLGGILERASLDTLRRTGHQQKPVILSFGPADAKQERRMKLEEYVLARPAPEAHAGRALLRGVSLPSLSKSAPMKRLSRQRSFVHLS</sequence>
<keyword evidence="3" id="KW-1185">Reference proteome</keyword>
<dbReference type="Gene3D" id="3.40.50.1460">
    <property type="match status" value="1"/>
</dbReference>
<dbReference type="InterPro" id="IPR029030">
    <property type="entry name" value="Caspase-like_dom_sf"/>
</dbReference>
<dbReference type="SUPFAM" id="SSF52129">
    <property type="entry name" value="Caspase-like"/>
    <property type="match status" value="1"/>
</dbReference>
<dbReference type="PROSITE" id="PS50208">
    <property type="entry name" value="CASPASE_P20"/>
    <property type="match status" value="1"/>
</dbReference>
<dbReference type="InterPro" id="IPR001309">
    <property type="entry name" value="Pept_C14_p20"/>
</dbReference>
<protein>
    <recommendedName>
        <fullName evidence="1">Caspase family p20 domain-containing protein</fullName>
    </recommendedName>
</protein>
<evidence type="ECO:0000313" key="3">
    <source>
        <dbReference type="Proteomes" id="UP001642464"/>
    </source>
</evidence>
<dbReference type="EMBL" id="CAXAMM010043439">
    <property type="protein sequence ID" value="CAK9110017.1"/>
    <property type="molecule type" value="Genomic_DNA"/>
</dbReference>
<feature type="domain" description="Caspase family p20" evidence="1">
    <location>
        <begin position="2"/>
        <end position="118"/>
    </location>
</feature>
<comment type="caution">
    <text evidence="2">The sequence shown here is derived from an EMBL/GenBank/DDBJ whole genome shotgun (WGS) entry which is preliminary data.</text>
</comment>
<accession>A0ABP0SCC1</accession>
<gene>
    <name evidence="2" type="ORF">SCF082_LOCUS51106</name>
</gene>
<organism evidence="2 3">
    <name type="scientific">Durusdinium trenchii</name>
    <dbReference type="NCBI Taxonomy" id="1381693"/>
    <lineage>
        <taxon>Eukaryota</taxon>
        <taxon>Sar</taxon>
        <taxon>Alveolata</taxon>
        <taxon>Dinophyceae</taxon>
        <taxon>Suessiales</taxon>
        <taxon>Symbiodiniaceae</taxon>
        <taxon>Durusdinium</taxon>
    </lineage>
</organism>
<dbReference type="Proteomes" id="UP001642464">
    <property type="component" value="Unassembled WGS sequence"/>
</dbReference>